<evidence type="ECO:0000313" key="2">
    <source>
        <dbReference type="Proteomes" id="UP000177528"/>
    </source>
</evidence>
<reference evidence="1 2" key="1">
    <citation type="journal article" date="2016" name="Nat. Commun.">
        <title>Thousands of microbial genomes shed light on interconnected biogeochemical processes in an aquifer system.</title>
        <authorList>
            <person name="Anantharaman K."/>
            <person name="Brown C.T."/>
            <person name="Hug L.A."/>
            <person name="Sharon I."/>
            <person name="Castelle C.J."/>
            <person name="Probst A.J."/>
            <person name="Thomas B.C."/>
            <person name="Singh A."/>
            <person name="Wilkins M.J."/>
            <person name="Karaoz U."/>
            <person name="Brodie E.L."/>
            <person name="Williams K.H."/>
            <person name="Hubbard S.S."/>
            <person name="Banfield J.F."/>
        </authorList>
    </citation>
    <scope>NUCLEOTIDE SEQUENCE [LARGE SCALE GENOMIC DNA]</scope>
</reference>
<comment type="caution">
    <text evidence="1">The sequence shown here is derived from an EMBL/GenBank/DDBJ whole genome shotgun (WGS) entry which is preliminary data.</text>
</comment>
<sequence>MPKKRKKPKIRAYQCKAKQLSGRRFVDIIPQARKLLRTLQKQTKRRAYIRSAYFHKDKIFFDFFWQHIQTKSAVDRARRLKYLPCALELLRNSKCDPLSFMDENQPGIIKHEFKGNTSDGLNFSVIVQEDRKTNKKQLLTLYPAHPE</sequence>
<accession>A0A1G1X6R9</accession>
<dbReference type="AlphaFoldDB" id="A0A1G1X6R9"/>
<dbReference type="EMBL" id="MHHR01000001">
    <property type="protein sequence ID" value="OGY35280.1"/>
    <property type="molecule type" value="Genomic_DNA"/>
</dbReference>
<organism evidence="1 2">
    <name type="scientific">Candidatus Andersenbacteria bacterium RIFCSPHIGHO2_12_FULL_45_11</name>
    <dbReference type="NCBI Taxonomy" id="1797281"/>
    <lineage>
        <taxon>Bacteria</taxon>
        <taxon>Candidatus Anderseniibacteriota</taxon>
    </lineage>
</organism>
<evidence type="ECO:0000313" key="1">
    <source>
        <dbReference type="EMBL" id="OGY35280.1"/>
    </source>
</evidence>
<gene>
    <name evidence="1" type="ORF">A3D99_04240</name>
</gene>
<dbReference type="Proteomes" id="UP000177528">
    <property type="component" value="Unassembled WGS sequence"/>
</dbReference>
<proteinExistence type="predicted"/>
<protein>
    <submittedName>
        <fullName evidence="1">Uncharacterized protein</fullName>
    </submittedName>
</protein>
<name>A0A1G1X6R9_9BACT</name>